<keyword evidence="2" id="KW-1185">Reference proteome</keyword>
<dbReference type="RefSeq" id="WP_219003535.1">
    <property type="nucleotide sequence ID" value="NZ_CP079194.1"/>
</dbReference>
<dbReference type="Proteomes" id="UP000825009">
    <property type="component" value="Chromosome"/>
</dbReference>
<dbReference type="AlphaFoldDB" id="A0A8F6TWR1"/>
<evidence type="ECO:0000313" key="2">
    <source>
        <dbReference type="Proteomes" id="UP000825009"/>
    </source>
</evidence>
<organism evidence="1 2">
    <name type="scientific">Gymnodinialimonas ceratoperidinii</name>
    <dbReference type="NCBI Taxonomy" id="2856823"/>
    <lineage>
        <taxon>Bacteria</taxon>
        <taxon>Pseudomonadati</taxon>
        <taxon>Pseudomonadota</taxon>
        <taxon>Alphaproteobacteria</taxon>
        <taxon>Rhodobacterales</taxon>
        <taxon>Paracoccaceae</taxon>
        <taxon>Gymnodinialimonas</taxon>
    </lineage>
</organism>
<dbReference type="KEGG" id="gce:KYE46_03685"/>
<evidence type="ECO:0000313" key="1">
    <source>
        <dbReference type="EMBL" id="QXT40362.1"/>
    </source>
</evidence>
<dbReference type="EMBL" id="CP079194">
    <property type="protein sequence ID" value="QXT40362.1"/>
    <property type="molecule type" value="Genomic_DNA"/>
</dbReference>
<accession>A0A8F6TWR1</accession>
<sequence length="117" mass="13530">MEPRLPGIWYASDRQTAFYLVPDGASQKALFRTLFRAVETRRATEGGVVENGCYLTTPDGENFHSITFHAKRLGPWRRDFAESTQAQGIVTARFRGRRLITSDGRRYWFRDLVVERC</sequence>
<gene>
    <name evidence="1" type="ORF">KYE46_03685</name>
</gene>
<reference evidence="1 2" key="1">
    <citation type="submission" date="2021-07" db="EMBL/GenBank/DDBJ databases">
        <title>A novel Jannaschia species isolated from marine dinoflagellate Ceratoperidinium margalefii.</title>
        <authorList>
            <person name="Jiang Y."/>
            <person name="Li Z."/>
        </authorList>
    </citation>
    <scope>NUCLEOTIDE SEQUENCE [LARGE SCALE GENOMIC DNA]</scope>
    <source>
        <strain evidence="1 2">J12C1-MA-4</strain>
    </source>
</reference>
<name>A0A8F6TWR1_9RHOB</name>
<proteinExistence type="predicted"/>
<protein>
    <submittedName>
        <fullName evidence="1">Uncharacterized protein</fullName>
    </submittedName>
</protein>